<name>A0A9X6NKK6_HYPEX</name>
<evidence type="ECO:0000313" key="3">
    <source>
        <dbReference type="Proteomes" id="UP000192578"/>
    </source>
</evidence>
<evidence type="ECO:0000313" key="2">
    <source>
        <dbReference type="EMBL" id="OWA54383.1"/>
    </source>
</evidence>
<dbReference type="PROSITE" id="PS51065">
    <property type="entry name" value="NHR"/>
    <property type="match status" value="1"/>
</dbReference>
<dbReference type="AlphaFoldDB" id="A0A9X6NKK6"/>
<proteinExistence type="predicted"/>
<comment type="caution">
    <text evidence="2">The sequence shown here is derived from an EMBL/GenBank/DDBJ whole genome shotgun (WGS) entry which is preliminary data.</text>
</comment>
<reference evidence="3" key="1">
    <citation type="submission" date="2017-01" db="EMBL/GenBank/DDBJ databases">
        <title>Comparative genomics of anhydrobiosis in the tardigrade Hypsibius dujardini.</title>
        <authorList>
            <person name="Yoshida Y."/>
            <person name="Koutsovoulos G."/>
            <person name="Laetsch D."/>
            <person name="Stevens L."/>
            <person name="Kumar S."/>
            <person name="Horikawa D."/>
            <person name="Ishino K."/>
            <person name="Komine S."/>
            <person name="Tomita M."/>
            <person name="Blaxter M."/>
            <person name="Arakawa K."/>
        </authorList>
    </citation>
    <scope>NUCLEOTIDE SEQUENCE [LARGE SCALE GENOMIC DNA]</scope>
    <source>
        <strain evidence="3">Z151</strain>
    </source>
</reference>
<organism evidence="2 3">
    <name type="scientific">Hypsibius exemplaris</name>
    <name type="common">Freshwater tardigrade</name>
    <dbReference type="NCBI Taxonomy" id="2072580"/>
    <lineage>
        <taxon>Eukaryota</taxon>
        <taxon>Metazoa</taxon>
        <taxon>Ecdysozoa</taxon>
        <taxon>Tardigrada</taxon>
        <taxon>Eutardigrada</taxon>
        <taxon>Parachela</taxon>
        <taxon>Hypsibioidea</taxon>
        <taxon>Hypsibiidae</taxon>
        <taxon>Hypsibius</taxon>
    </lineage>
</organism>
<dbReference type="Proteomes" id="UP000192578">
    <property type="component" value="Unassembled WGS sequence"/>
</dbReference>
<keyword evidence="3" id="KW-1185">Reference proteome</keyword>
<feature type="domain" description="NHR" evidence="1">
    <location>
        <begin position="76"/>
        <end position="113"/>
    </location>
</feature>
<gene>
    <name evidence="2" type="ORF">BV898_18787</name>
</gene>
<dbReference type="InterPro" id="IPR006573">
    <property type="entry name" value="NHR_dom"/>
</dbReference>
<sequence>MRADDMGSTTDDMGTNTTEEWMEMMDGWMEEEVVKNENFVTLNKKKLHTPMNDVTSAGGSTEGDFKSGGIFLRCFVYRVFDDAGGNLLIVEEATSLDRSSRTFRHLLLVSESP</sequence>
<accession>A0A9X6NKK6</accession>
<dbReference type="EMBL" id="MTYJ01000400">
    <property type="protein sequence ID" value="OWA54383.1"/>
    <property type="molecule type" value="Genomic_DNA"/>
</dbReference>
<protein>
    <recommendedName>
        <fullName evidence="1">NHR domain-containing protein</fullName>
    </recommendedName>
</protein>
<evidence type="ECO:0000259" key="1">
    <source>
        <dbReference type="PROSITE" id="PS51065"/>
    </source>
</evidence>